<dbReference type="EMBL" id="CAUYUJ010020222">
    <property type="protein sequence ID" value="CAK0896655.1"/>
    <property type="molecule type" value="Genomic_DNA"/>
</dbReference>
<proteinExistence type="predicted"/>
<sequence length="101" mass="10807">MSEAMRHPAGVATISKNRSPICPGPMLSCSRLRLVHDAPATSLVRHPYAVFFPASEAEAPCKSLGIMALAEEEKEEESPSCVEGPPLGCARASFLLCRLEP</sequence>
<reference evidence="1" key="1">
    <citation type="submission" date="2023-10" db="EMBL/GenBank/DDBJ databases">
        <authorList>
            <person name="Chen Y."/>
            <person name="Shah S."/>
            <person name="Dougan E. K."/>
            <person name="Thang M."/>
            <person name="Chan C."/>
        </authorList>
    </citation>
    <scope>NUCLEOTIDE SEQUENCE [LARGE SCALE GENOMIC DNA]</scope>
</reference>
<keyword evidence="2" id="KW-1185">Reference proteome</keyword>
<evidence type="ECO:0000313" key="2">
    <source>
        <dbReference type="Proteomes" id="UP001189429"/>
    </source>
</evidence>
<evidence type="ECO:0000313" key="1">
    <source>
        <dbReference type="EMBL" id="CAK0896655.1"/>
    </source>
</evidence>
<protein>
    <submittedName>
        <fullName evidence="1">Uncharacterized protein</fullName>
    </submittedName>
</protein>
<name>A0ABN9XF83_9DINO</name>
<gene>
    <name evidence="1" type="ORF">PCOR1329_LOCUS75061</name>
</gene>
<accession>A0ABN9XF83</accession>
<comment type="caution">
    <text evidence="1">The sequence shown here is derived from an EMBL/GenBank/DDBJ whole genome shotgun (WGS) entry which is preliminary data.</text>
</comment>
<organism evidence="1 2">
    <name type="scientific">Prorocentrum cordatum</name>
    <dbReference type="NCBI Taxonomy" id="2364126"/>
    <lineage>
        <taxon>Eukaryota</taxon>
        <taxon>Sar</taxon>
        <taxon>Alveolata</taxon>
        <taxon>Dinophyceae</taxon>
        <taxon>Prorocentrales</taxon>
        <taxon>Prorocentraceae</taxon>
        <taxon>Prorocentrum</taxon>
    </lineage>
</organism>
<dbReference type="Proteomes" id="UP001189429">
    <property type="component" value="Unassembled WGS sequence"/>
</dbReference>